<gene>
    <name evidence="1" type="ORF">BN988_03373</name>
</gene>
<dbReference type="Proteomes" id="UP000028863">
    <property type="component" value="Unassembled WGS sequence"/>
</dbReference>
<reference evidence="1" key="1">
    <citation type="submission" date="2014-03" db="EMBL/GenBank/DDBJ databases">
        <title>Draft genome sequencing of Oceanobacillus picturae strain S1 isolated from human gut.</title>
        <authorList>
            <person name="Croce O."/>
            <person name="Lagier J.C."/>
            <person name="Raoult D."/>
        </authorList>
    </citation>
    <scope>NUCLEOTIDE SEQUENCE [LARGE SCALE GENOMIC DNA]</scope>
    <source>
        <strain evidence="1">S1</strain>
    </source>
</reference>
<dbReference type="AlphaFoldDB" id="W9AQA4"/>
<keyword evidence="2" id="KW-1185">Reference proteome</keyword>
<proteinExistence type="predicted"/>
<dbReference type="eggNOG" id="COG0456">
    <property type="taxonomic scope" value="Bacteria"/>
</dbReference>
<dbReference type="EMBL" id="CCAX010000003">
    <property type="protein sequence ID" value="CDO04806.1"/>
    <property type="molecule type" value="Genomic_DNA"/>
</dbReference>
<accession>W9AQA4</accession>
<comment type="caution">
    <text evidence="1">The sequence shown here is derived from an EMBL/GenBank/DDBJ whole genome shotgun (WGS) entry which is preliminary data.</text>
</comment>
<protein>
    <submittedName>
        <fullName evidence="1">Uncharacterized protein</fullName>
    </submittedName>
</protein>
<evidence type="ECO:0000313" key="2">
    <source>
        <dbReference type="Proteomes" id="UP000028863"/>
    </source>
</evidence>
<sequence>MFLGTWRSYLSYFDFLRNYIKQALEENCHLLVGEAAYLSTSQRNMERAGMRLAYTKAIWRKR</sequence>
<organism evidence="1 2">
    <name type="scientific">Oceanobacillus picturae</name>
    <dbReference type="NCBI Taxonomy" id="171693"/>
    <lineage>
        <taxon>Bacteria</taxon>
        <taxon>Bacillati</taxon>
        <taxon>Bacillota</taxon>
        <taxon>Bacilli</taxon>
        <taxon>Bacillales</taxon>
        <taxon>Bacillaceae</taxon>
        <taxon>Oceanobacillus</taxon>
    </lineage>
</organism>
<evidence type="ECO:0000313" key="1">
    <source>
        <dbReference type="EMBL" id="CDO04806.1"/>
    </source>
</evidence>
<name>W9AQA4_9BACI</name>
<reference evidence="1" key="2">
    <citation type="submission" date="2014-03" db="EMBL/GenBank/DDBJ databases">
        <authorList>
            <person name="Urmite Genomes"/>
        </authorList>
    </citation>
    <scope>NUCLEOTIDE SEQUENCE</scope>
    <source>
        <strain evidence="1">S1</strain>
    </source>
</reference>